<dbReference type="GO" id="GO:0003677">
    <property type="term" value="F:DNA binding"/>
    <property type="evidence" value="ECO:0007669"/>
    <property type="project" value="InterPro"/>
</dbReference>
<protein>
    <submittedName>
        <fullName evidence="7">Sigma-70 family RNA polymerase sigma factor</fullName>
    </submittedName>
</protein>
<feature type="domain" description="RNA polymerase sigma-70 region 2" evidence="5">
    <location>
        <begin position="25"/>
        <end position="91"/>
    </location>
</feature>
<keyword evidence="4" id="KW-0804">Transcription</keyword>
<evidence type="ECO:0000256" key="4">
    <source>
        <dbReference type="ARBA" id="ARBA00023163"/>
    </source>
</evidence>
<evidence type="ECO:0000259" key="5">
    <source>
        <dbReference type="Pfam" id="PF04542"/>
    </source>
</evidence>
<dbReference type="InterPro" id="IPR036388">
    <property type="entry name" value="WH-like_DNA-bd_sf"/>
</dbReference>
<dbReference type="SUPFAM" id="SSF88946">
    <property type="entry name" value="Sigma2 domain of RNA polymerase sigma factors"/>
    <property type="match status" value="1"/>
</dbReference>
<reference evidence="7 8" key="1">
    <citation type="submission" date="2018-12" db="EMBL/GenBank/DDBJ databases">
        <title>Genome Sequence of Candidatus Viridilinea halotolerans isolated from saline sulfide-rich spring.</title>
        <authorList>
            <person name="Grouzdev D.S."/>
            <person name="Burganskaya E.I."/>
            <person name="Krutkina M.S."/>
            <person name="Sukhacheva M.V."/>
            <person name="Gorlenko V.M."/>
        </authorList>
    </citation>
    <scope>NUCLEOTIDE SEQUENCE [LARGE SCALE GENOMIC DNA]</scope>
    <source>
        <strain evidence="7">Chok-6</strain>
    </source>
</reference>
<comment type="caution">
    <text evidence="7">The sequence shown here is derived from an EMBL/GenBank/DDBJ whole genome shotgun (WGS) entry which is preliminary data.</text>
</comment>
<dbReference type="GO" id="GO:0006352">
    <property type="term" value="P:DNA-templated transcription initiation"/>
    <property type="evidence" value="ECO:0007669"/>
    <property type="project" value="InterPro"/>
</dbReference>
<evidence type="ECO:0000313" key="7">
    <source>
        <dbReference type="EMBL" id="RRR65500.1"/>
    </source>
</evidence>
<dbReference type="Gene3D" id="1.10.10.10">
    <property type="entry name" value="Winged helix-like DNA-binding domain superfamily/Winged helix DNA-binding domain"/>
    <property type="match status" value="1"/>
</dbReference>
<dbReference type="AlphaFoldDB" id="A0A426TQH3"/>
<keyword evidence="3" id="KW-0731">Sigma factor</keyword>
<dbReference type="EMBL" id="RSAS01000945">
    <property type="protein sequence ID" value="RRR65500.1"/>
    <property type="molecule type" value="Genomic_DNA"/>
</dbReference>
<organism evidence="7 8">
    <name type="scientific">Candidatus Viridilinea halotolerans</name>
    <dbReference type="NCBI Taxonomy" id="2491704"/>
    <lineage>
        <taxon>Bacteria</taxon>
        <taxon>Bacillati</taxon>
        <taxon>Chloroflexota</taxon>
        <taxon>Chloroflexia</taxon>
        <taxon>Chloroflexales</taxon>
        <taxon>Chloroflexineae</taxon>
        <taxon>Oscillochloridaceae</taxon>
        <taxon>Candidatus Viridilinea</taxon>
    </lineage>
</organism>
<dbReference type="InterPro" id="IPR013325">
    <property type="entry name" value="RNA_pol_sigma_r2"/>
</dbReference>
<evidence type="ECO:0000313" key="8">
    <source>
        <dbReference type="Proteomes" id="UP000280307"/>
    </source>
</evidence>
<dbReference type="InterPro" id="IPR007627">
    <property type="entry name" value="RNA_pol_sigma70_r2"/>
</dbReference>
<comment type="similarity">
    <text evidence="1">Belongs to the sigma-70 factor family. ECF subfamily.</text>
</comment>
<accession>A0A426TQH3</accession>
<evidence type="ECO:0000256" key="3">
    <source>
        <dbReference type="ARBA" id="ARBA00023082"/>
    </source>
</evidence>
<sequence>MDQTDDEVALVRRAQSGDQAAFALLVQRYSGAIFNQAYRMLNHVQEAEDAVQEVFMRAYHRLDTFATERRFVAWLLTIGNNYCIDRLRRRRMRWLTLDDVAFWLTGDAPSPEDLAILHESRTKVQEALQELPETYRSVVILRYWHDLSYLEIAEALDVSEAAVKTRLHRGRKFLTDLLEQHAEER</sequence>
<gene>
    <name evidence="7" type="ORF">EI684_22945</name>
</gene>
<feature type="domain" description="RNA polymerase sigma factor 70 region 4 type 2" evidence="6">
    <location>
        <begin position="123"/>
        <end position="174"/>
    </location>
</feature>
<dbReference type="SUPFAM" id="SSF88659">
    <property type="entry name" value="Sigma3 and sigma4 domains of RNA polymerase sigma factors"/>
    <property type="match status" value="1"/>
</dbReference>
<dbReference type="NCBIfam" id="TIGR02937">
    <property type="entry name" value="sigma70-ECF"/>
    <property type="match status" value="1"/>
</dbReference>
<dbReference type="InterPro" id="IPR013324">
    <property type="entry name" value="RNA_pol_sigma_r3/r4-like"/>
</dbReference>
<dbReference type="InterPro" id="IPR039425">
    <property type="entry name" value="RNA_pol_sigma-70-like"/>
</dbReference>
<dbReference type="Gene3D" id="1.10.1740.10">
    <property type="match status" value="1"/>
</dbReference>
<dbReference type="CDD" id="cd06171">
    <property type="entry name" value="Sigma70_r4"/>
    <property type="match status" value="1"/>
</dbReference>
<dbReference type="PANTHER" id="PTHR43133:SF51">
    <property type="entry name" value="RNA POLYMERASE SIGMA FACTOR"/>
    <property type="match status" value="1"/>
</dbReference>
<dbReference type="PANTHER" id="PTHR43133">
    <property type="entry name" value="RNA POLYMERASE ECF-TYPE SIGMA FACTO"/>
    <property type="match status" value="1"/>
</dbReference>
<dbReference type="Pfam" id="PF04542">
    <property type="entry name" value="Sigma70_r2"/>
    <property type="match status" value="1"/>
</dbReference>
<name>A0A426TQH3_9CHLR</name>
<evidence type="ECO:0000256" key="1">
    <source>
        <dbReference type="ARBA" id="ARBA00010641"/>
    </source>
</evidence>
<dbReference type="InterPro" id="IPR013249">
    <property type="entry name" value="RNA_pol_sigma70_r4_t2"/>
</dbReference>
<dbReference type="Proteomes" id="UP000280307">
    <property type="component" value="Unassembled WGS sequence"/>
</dbReference>
<dbReference type="InterPro" id="IPR014284">
    <property type="entry name" value="RNA_pol_sigma-70_dom"/>
</dbReference>
<evidence type="ECO:0000256" key="2">
    <source>
        <dbReference type="ARBA" id="ARBA00023015"/>
    </source>
</evidence>
<dbReference type="GO" id="GO:0016987">
    <property type="term" value="F:sigma factor activity"/>
    <property type="evidence" value="ECO:0007669"/>
    <property type="project" value="UniProtKB-KW"/>
</dbReference>
<proteinExistence type="inferred from homology"/>
<keyword evidence="2" id="KW-0805">Transcription regulation</keyword>
<evidence type="ECO:0000259" key="6">
    <source>
        <dbReference type="Pfam" id="PF08281"/>
    </source>
</evidence>
<dbReference type="Pfam" id="PF08281">
    <property type="entry name" value="Sigma70_r4_2"/>
    <property type="match status" value="1"/>
</dbReference>